<organism evidence="2 3">
    <name type="scientific">Cognatiyoonia koreensis</name>
    <dbReference type="NCBI Taxonomy" id="364200"/>
    <lineage>
        <taxon>Bacteria</taxon>
        <taxon>Pseudomonadati</taxon>
        <taxon>Pseudomonadota</taxon>
        <taxon>Alphaproteobacteria</taxon>
        <taxon>Rhodobacterales</taxon>
        <taxon>Paracoccaceae</taxon>
        <taxon>Cognatiyoonia</taxon>
    </lineage>
</organism>
<evidence type="ECO:0000313" key="3">
    <source>
        <dbReference type="Proteomes" id="UP000199167"/>
    </source>
</evidence>
<proteinExistence type="predicted"/>
<dbReference type="Gene3D" id="3.10.350.10">
    <property type="entry name" value="LysM domain"/>
    <property type="match status" value="1"/>
</dbReference>
<name>A0A1I0NN07_9RHOB</name>
<dbReference type="AlphaFoldDB" id="A0A1I0NN07"/>
<dbReference type="InterPro" id="IPR036779">
    <property type="entry name" value="LysM_dom_sf"/>
</dbReference>
<dbReference type="InterPro" id="IPR018392">
    <property type="entry name" value="LysM"/>
</dbReference>
<protein>
    <submittedName>
        <fullName evidence="2">LysM domain-containing protein</fullName>
    </submittedName>
</protein>
<dbReference type="EMBL" id="FOIZ01000001">
    <property type="protein sequence ID" value="SEW02837.1"/>
    <property type="molecule type" value="Genomic_DNA"/>
</dbReference>
<dbReference type="Gene3D" id="2.60.40.10">
    <property type="entry name" value="Immunoglobulins"/>
    <property type="match status" value="1"/>
</dbReference>
<reference evidence="2 3" key="1">
    <citation type="submission" date="2016-10" db="EMBL/GenBank/DDBJ databases">
        <authorList>
            <person name="de Groot N.N."/>
        </authorList>
    </citation>
    <scope>NUCLEOTIDE SEQUENCE [LARGE SCALE GENOMIC DNA]</scope>
    <source>
        <strain evidence="2 3">DSM 17925</strain>
    </source>
</reference>
<dbReference type="STRING" id="364200.SAMN04488515_0722"/>
<sequence length="410" mass="42935">MASQTRHLAMGALVAAAVGVAVVLLVQFAQTEDVPEIPVAVEAPETSETTNAPAEETNIALTEATTVAPAEETVTTSAPADEADVVRPAFDTFRVEGDGLFVIAGKAEAGQTVDIMLAGRSVERVVADASGSFGAVLMLEPSDQARRLALLADPEGTAVGSTETFLVQPFAASPVAIEEPTTPVVVGAVTSEVGAEIVASTDVAVPELPALGSVDIATPDANPATVLVTDAEGVRVVSNDRETPPEIAPNIALDTITYDPEGEVVIAGRASGNGFVQVYIDNQPVTSSRIEEGGNWRTDLPQIETGVYTLRVDEVDDAGTVVSRIETPFKREEAETVAAVLAEETAEEDFDVAVRTVQPGATLWAIAREELGQGILYVAVYEANKDLIRDPDLIYPGQVFRMPDAIETAD</sequence>
<dbReference type="CDD" id="cd00118">
    <property type="entry name" value="LysM"/>
    <property type="match status" value="1"/>
</dbReference>
<dbReference type="PANTHER" id="PTHR34700">
    <property type="entry name" value="POTASSIUM BINDING PROTEIN KBP"/>
    <property type="match status" value="1"/>
</dbReference>
<dbReference type="Proteomes" id="UP000199167">
    <property type="component" value="Unassembled WGS sequence"/>
</dbReference>
<accession>A0A1I0NN07</accession>
<dbReference type="InterPro" id="IPR013783">
    <property type="entry name" value="Ig-like_fold"/>
</dbReference>
<dbReference type="Pfam" id="PF01476">
    <property type="entry name" value="LysM"/>
    <property type="match status" value="1"/>
</dbReference>
<feature type="domain" description="LysM" evidence="1">
    <location>
        <begin position="353"/>
        <end position="402"/>
    </location>
</feature>
<keyword evidence="3" id="KW-1185">Reference proteome</keyword>
<dbReference type="PANTHER" id="PTHR34700:SF4">
    <property type="entry name" value="PHAGE-LIKE ELEMENT PBSX PROTEIN XKDP"/>
    <property type="match status" value="1"/>
</dbReference>
<dbReference type="PROSITE" id="PS51782">
    <property type="entry name" value="LYSM"/>
    <property type="match status" value="1"/>
</dbReference>
<dbReference type="InterPro" id="IPR052196">
    <property type="entry name" value="Bact_Kbp"/>
</dbReference>
<dbReference type="RefSeq" id="WP_089990373.1">
    <property type="nucleotide sequence ID" value="NZ_FOIZ01000001.1"/>
</dbReference>
<evidence type="ECO:0000259" key="1">
    <source>
        <dbReference type="PROSITE" id="PS51782"/>
    </source>
</evidence>
<gene>
    <name evidence="2" type="ORF">SAMN04488515_0722</name>
</gene>
<evidence type="ECO:0000313" key="2">
    <source>
        <dbReference type="EMBL" id="SEW02837.1"/>
    </source>
</evidence>